<sequence length="75" mass="8820">MRHDNWKRRRQGLPPLTLHEKQQIFLEKEKASGYLKKAIMFHKDIIIAVEKYAVVSLNCLDEMSHIEKGITMLSI</sequence>
<proteinExistence type="predicted"/>
<organism evidence="1 2">
    <name type="scientific">Candidatus Thiomargarita nelsonii</name>
    <dbReference type="NCBI Taxonomy" id="1003181"/>
    <lineage>
        <taxon>Bacteria</taxon>
        <taxon>Pseudomonadati</taxon>
        <taxon>Pseudomonadota</taxon>
        <taxon>Gammaproteobacteria</taxon>
        <taxon>Thiotrichales</taxon>
        <taxon>Thiotrichaceae</taxon>
        <taxon>Thiomargarita</taxon>
    </lineage>
</organism>
<evidence type="ECO:0000313" key="1">
    <source>
        <dbReference type="EMBL" id="OAD20072.1"/>
    </source>
</evidence>
<dbReference type="EMBL" id="LUTY01002562">
    <property type="protein sequence ID" value="OAD20072.1"/>
    <property type="molecule type" value="Genomic_DNA"/>
</dbReference>
<reference evidence="1 2" key="1">
    <citation type="submission" date="2016-05" db="EMBL/GenBank/DDBJ databases">
        <title>Single-cell genome of chain-forming Candidatus Thiomargarita nelsonii and comparison to other large sulfur-oxidizing bacteria.</title>
        <authorList>
            <person name="Winkel M."/>
            <person name="Salman V."/>
            <person name="Woyke T."/>
            <person name="Schulz-Vogt H."/>
            <person name="Richter M."/>
            <person name="Flood B."/>
            <person name="Bailey J."/>
            <person name="Amann R."/>
            <person name="Mussmann M."/>
        </authorList>
    </citation>
    <scope>NUCLEOTIDE SEQUENCE [LARGE SCALE GENOMIC DNA]</scope>
    <source>
        <strain evidence="1 2">THI036</strain>
    </source>
</reference>
<protein>
    <submittedName>
        <fullName evidence="1">Uncharacterized protein</fullName>
    </submittedName>
</protein>
<gene>
    <name evidence="1" type="ORF">THIOM_004253</name>
</gene>
<comment type="caution">
    <text evidence="1">The sequence shown here is derived from an EMBL/GenBank/DDBJ whole genome shotgun (WGS) entry which is preliminary data.</text>
</comment>
<evidence type="ECO:0000313" key="2">
    <source>
        <dbReference type="Proteomes" id="UP000076962"/>
    </source>
</evidence>
<keyword evidence="2" id="KW-1185">Reference proteome</keyword>
<accession>A0A0A6P2B7</accession>
<dbReference type="Proteomes" id="UP000076962">
    <property type="component" value="Unassembled WGS sequence"/>
</dbReference>
<name>A0A0A6P2B7_9GAMM</name>
<dbReference type="AlphaFoldDB" id="A0A0A6P2B7"/>